<dbReference type="Proteomes" id="UP000193404">
    <property type="component" value="Chromosome"/>
</dbReference>
<dbReference type="InterPro" id="IPR010950">
    <property type="entry name" value="Chorismate_mutase_arc"/>
</dbReference>
<dbReference type="InterPro" id="IPR002701">
    <property type="entry name" value="CM_II_prokaryot"/>
</dbReference>
<accession>A0A1W6K1N9</accession>
<dbReference type="Pfam" id="PF01817">
    <property type="entry name" value="CM_2"/>
    <property type="match status" value="1"/>
</dbReference>
<organism evidence="4 5">
    <name type="scientific">Acidianus manzaensis</name>
    <dbReference type="NCBI Taxonomy" id="282676"/>
    <lineage>
        <taxon>Archaea</taxon>
        <taxon>Thermoproteota</taxon>
        <taxon>Thermoprotei</taxon>
        <taxon>Sulfolobales</taxon>
        <taxon>Sulfolobaceae</taxon>
        <taxon>Acidianus</taxon>
    </lineage>
</organism>
<keyword evidence="5" id="KW-1185">Reference proteome</keyword>
<evidence type="ECO:0000313" key="4">
    <source>
        <dbReference type="EMBL" id="ARM76354.1"/>
    </source>
</evidence>
<dbReference type="Gene3D" id="3.40.50.720">
    <property type="entry name" value="NAD(P)-binding Rossmann-like Domain"/>
    <property type="match status" value="1"/>
</dbReference>
<dbReference type="GO" id="GO:0004665">
    <property type="term" value="F:prephenate dehydrogenase (NADP+) activity"/>
    <property type="evidence" value="ECO:0007669"/>
    <property type="project" value="InterPro"/>
</dbReference>
<dbReference type="InterPro" id="IPR036263">
    <property type="entry name" value="Chorismate_II_sf"/>
</dbReference>
<feature type="domain" description="Chorismate mutase" evidence="2">
    <location>
        <begin position="1"/>
        <end position="89"/>
    </location>
</feature>
<dbReference type="GO" id="GO:0004106">
    <property type="term" value="F:chorismate mutase activity"/>
    <property type="evidence" value="ECO:0007669"/>
    <property type="project" value="InterPro"/>
</dbReference>
<dbReference type="GO" id="GO:0070403">
    <property type="term" value="F:NAD+ binding"/>
    <property type="evidence" value="ECO:0007669"/>
    <property type="project" value="TreeGrafter"/>
</dbReference>
<dbReference type="InterPro" id="IPR036979">
    <property type="entry name" value="CM_dom_sf"/>
</dbReference>
<dbReference type="KEGG" id="aman:B6F84_10185"/>
<dbReference type="GeneID" id="41591296"/>
<gene>
    <name evidence="4" type="ORF">B6F84_10185</name>
</gene>
<protein>
    <submittedName>
        <fullName evidence="4">Chorismate mutase</fullName>
    </submittedName>
</protein>
<dbReference type="STRING" id="282676.B6F84_10185"/>
<dbReference type="PANTHER" id="PTHR21363">
    <property type="entry name" value="PREPHENATE DEHYDROGENASE"/>
    <property type="match status" value="1"/>
</dbReference>
<evidence type="ECO:0000256" key="1">
    <source>
        <dbReference type="ARBA" id="ARBA00023002"/>
    </source>
</evidence>
<keyword evidence="1" id="KW-0560">Oxidoreductase</keyword>
<name>A0A1W6K1N9_9CREN</name>
<dbReference type="PROSITE" id="PS51168">
    <property type="entry name" value="CHORISMATE_MUT_2"/>
    <property type="match status" value="1"/>
</dbReference>
<dbReference type="Gene3D" id="1.20.59.10">
    <property type="entry name" value="Chorismate mutase"/>
    <property type="match status" value="1"/>
</dbReference>
<sequence>MSEINDLRRQIEDIDDQIVKLIVSRFELVKKVGEIKKEKNLPVTDEKREEEVRQRWILLARRYGLSESFVDTFLPILFSYSKIYEVNSAKKRRIVLLGYGGMARALASLFKLTKQEVVITGRDLLKAEKLSNEFNFVTMDILNAIRWGELIISTFPPAVLLSDFSSKIYSNIKGKIFMDISSSKNLVFPYIEEKSLKENFIYVSIHPLFGPYIYPVGERVAIIPSKSSNDDVVKDLVKFFRDNGLYPLVTTLEEHEKAMAIVQVIPHFYLLALSESINKLSKELDIDFSKYQTTNFREVYKLIRKINDIKDVIMEIQSLNPYADKARELGVRELNNLYNELLEKKK</sequence>
<dbReference type="OrthoDB" id="34329at2157"/>
<dbReference type="GO" id="GO:0008977">
    <property type="term" value="F:prephenate dehydrogenase (NAD+) activity"/>
    <property type="evidence" value="ECO:0007669"/>
    <property type="project" value="InterPro"/>
</dbReference>
<dbReference type="InterPro" id="IPR008927">
    <property type="entry name" value="6-PGluconate_DH-like_C_sf"/>
</dbReference>
<dbReference type="GO" id="GO:0046417">
    <property type="term" value="P:chorismate metabolic process"/>
    <property type="evidence" value="ECO:0007669"/>
    <property type="project" value="InterPro"/>
</dbReference>
<dbReference type="RefSeq" id="WP_148692145.1">
    <property type="nucleotide sequence ID" value="NZ_CP020477.1"/>
</dbReference>
<dbReference type="InterPro" id="IPR036291">
    <property type="entry name" value="NAD(P)-bd_dom_sf"/>
</dbReference>
<dbReference type="EMBL" id="CP020477">
    <property type="protein sequence ID" value="ARM76354.1"/>
    <property type="molecule type" value="Genomic_DNA"/>
</dbReference>
<evidence type="ECO:0000313" key="5">
    <source>
        <dbReference type="Proteomes" id="UP000193404"/>
    </source>
</evidence>
<dbReference type="Gene3D" id="1.10.3660.10">
    <property type="entry name" value="6-phosphogluconate dehydrogenase C-terminal like domain"/>
    <property type="match status" value="1"/>
</dbReference>
<dbReference type="AlphaFoldDB" id="A0A1W6K1N9"/>
<dbReference type="PROSITE" id="PS51176">
    <property type="entry name" value="PDH_ADH"/>
    <property type="match status" value="1"/>
</dbReference>
<dbReference type="InterPro" id="IPR028939">
    <property type="entry name" value="P5C_Rdtase_cat_N"/>
</dbReference>
<dbReference type="SMART" id="SM00830">
    <property type="entry name" value="CM_2"/>
    <property type="match status" value="1"/>
</dbReference>
<dbReference type="PANTHER" id="PTHR21363:SF0">
    <property type="entry name" value="PREPHENATE DEHYDROGENASE [NADP(+)]"/>
    <property type="match status" value="1"/>
</dbReference>
<dbReference type="GO" id="GO:0006571">
    <property type="term" value="P:tyrosine biosynthetic process"/>
    <property type="evidence" value="ECO:0007669"/>
    <property type="project" value="InterPro"/>
</dbReference>
<evidence type="ECO:0000259" key="3">
    <source>
        <dbReference type="PROSITE" id="PS51176"/>
    </source>
</evidence>
<dbReference type="InterPro" id="IPR003099">
    <property type="entry name" value="Prephen_DH"/>
</dbReference>
<dbReference type="SUPFAM" id="SSF48179">
    <property type="entry name" value="6-phosphogluconate dehydrogenase C-terminal domain-like"/>
    <property type="match status" value="1"/>
</dbReference>
<dbReference type="InterPro" id="IPR050812">
    <property type="entry name" value="Preph/Arog_dehydrog"/>
</dbReference>
<dbReference type="NCBIfam" id="TIGR01791">
    <property type="entry name" value="CM_archaeal"/>
    <property type="match status" value="1"/>
</dbReference>
<proteinExistence type="predicted"/>
<feature type="domain" description="Prephenate/arogenate dehydrogenase" evidence="3">
    <location>
        <begin position="92"/>
        <end position="346"/>
    </location>
</feature>
<dbReference type="Pfam" id="PF03807">
    <property type="entry name" value="F420_oxidored"/>
    <property type="match status" value="1"/>
</dbReference>
<dbReference type="SUPFAM" id="SSF48600">
    <property type="entry name" value="Chorismate mutase II"/>
    <property type="match status" value="1"/>
</dbReference>
<evidence type="ECO:0000259" key="2">
    <source>
        <dbReference type="PROSITE" id="PS51168"/>
    </source>
</evidence>
<reference evidence="4 5" key="1">
    <citation type="submission" date="2017-03" db="EMBL/GenBank/DDBJ databases">
        <title>Sulfur activation and transportation mechanism of thermophilic Archaea Acidianus manzaensis YN-25.</title>
        <authorList>
            <person name="Ma Y."/>
            <person name="Yang Y."/>
            <person name="Xia J."/>
        </authorList>
    </citation>
    <scope>NUCLEOTIDE SEQUENCE [LARGE SCALE GENOMIC DNA]</scope>
    <source>
        <strain evidence="4 5">YN-25</strain>
    </source>
</reference>
<dbReference type="SUPFAM" id="SSF51735">
    <property type="entry name" value="NAD(P)-binding Rossmann-fold domains"/>
    <property type="match status" value="1"/>
</dbReference>